<dbReference type="EMBL" id="JAUSVS010000014">
    <property type="protein sequence ID" value="MDQ0466780.1"/>
    <property type="molecule type" value="Genomic_DNA"/>
</dbReference>
<keyword evidence="3" id="KW-0813">Transport</keyword>
<feature type="transmembrane region" description="Helical" evidence="8">
    <location>
        <begin position="86"/>
        <end position="105"/>
    </location>
</feature>
<dbReference type="Pfam" id="PF07690">
    <property type="entry name" value="MFS_1"/>
    <property type="match status" value="1"/>
</dbReference>
<evidence type="ECO:0000256" key="4">
    <source>
        <dbReference type="ARBA" id="ARBA00022475"/>
    </source>
</evidence>
<evidence type="ECO:0000256" key="3">
    <source>
        <dbReference type="ARBA" id="ARBA00022448"/>
    </source>
</evidence>
<comment type="caution">
    <text evidence="10">The sequence shown here is derived from an EMBL/GenBank/DDBJ whole genome shotgun (WGS) entry which is preliminary data.</text>
</comment>
<keyword evidence="4" id="KW-1003">Cell membrane</keyword>
<feature type="transmembrane region" description="Helical" evidence="8">
    <location>
        <begin position="365"/>
        <end position="384"/>
    </location>
</feature>
<dbReference type="PROSITE" id="PS50850">
    <property type="entry name" value="MFS"/>
    <property type="match status" value="1"/>
</dbReference>
<name>A0ABU0IXQ1_9CAUL</name>
<comment type="subcellular location">
    <subcellularLocation>
        <location evidence="1">Cell membrane</location>
        <topology evidence="1">Multi-pass membrane protein</topology>
    </subcellularLocation>
</comment>
<accession>A0ABU0IXQ1</accession>
<sequence>MSHAAQPTVPTLTGTSLILAALFLALGNFMVVLDITIANVSVPTIAGGLAVSPNQGTWVITSYSVAEAITVPLTGWLAARFGAVKVFLFGLIGFGICSALCGLAPSLGFLVLFRVMQGLCGGPIMPMSQTLMMSIFPPQQRGQAMGIWSMTTVVAPIVGPILGGSLCDTVGWEWIFYINVPVAAAVAFFASRILAGHETQIVKRRIDYIGLILLIAFVGSLQIMLDKGKELEWFDSPFIIGLAITAVVGFIAFLIWELTAAEPIVDLRVFRHRGFTSAVITISLTFGAFFASIVLIPLWLQTNLGYTATEAGLVTGWGGVLAVVMSPIVAKLVGKIDHRALVSFGVLWLAAVTLARSQFTTTMGSWSIALTFLAQGFAMPFFFIPTNQIALSAVEPHETASAAGLSNFLRTLSAAFATSLITTLWDQSATRDRSALVDNLNDSQGTVDKLGAIGLTGDQAVRQVDALTQGQAIMLATDHMMQITVVVFVIAAMVVWLAPKPPPGMVQAGGH</sequence>
<dbReference type="NCBIfam" id="TIGR00711">
    <property type="entry name" value="efflux_EmrB"/>
    <property type="match status" value="1"/>
</dbReference>
<evidence type="ECO:0000313" key="11">
    <source>
        <dbReference type="Proteomes" id="UP001228905"/>
    </source>
</evidence>
<evidence type="ECO:0000256" key="5">
    <source>
        <dbReference type="ARBA" id="ARBA00022692"/>
    </source>
</evidence>
<feature type="transmembrane region" description="Helical" evidence="8">
    <location>
        <begin position="144"/>
        <end position="162"/>
    </location>
</feature>
<reference evidence="10 11" key="1">
    <citation type="submission" date="2023-07" db="EMBL/GenBank/DDBJ databases">
        <title>Genomic Encyclopedia of Type Strains, Phase IV (KMG-IV): sequencing the most valuable type-strain genomes for metagenomic binning, comparative biology and taxonomic classification.</title>
        <authorList>
            <person name="Goeker M."/>
        </authorList>
    </citation>
    <scope>NUCLEOTIDE SEQUENCE [LARGE SCALE GENOMIC DNA]</scope>
    <source>
        <strain evidence="10 11">DSM 18695</strain>
    </source>
</reference>
<keyword evidence="5 8" id="KW-0812">Transmembrane</keyword>
<feature type="transmembrane region" description="Helical" evidence="8">
    <location>
        <begin position="480"/>
        <end position="498"/>
    </location>
</feature>
<evidence type="ECO:0000313" key="10">
    <source>
        <dbReference type="EMBL" id="MDQ0466780.1"/>
    </source>
</evidence>
<feature type="transmembrane region" description="Helical" evidence="8">
    <location>
        <begin position="277"/>
        <end position="300"/>
    </location>
</feature>
<dbReference type="RefSeq" id="WP_307352924.1">
    <property type="nucleotide sequence ID" value="NZ_JAUSVS010000014.1"/>
</dbReference>
<dbReference type="InterPro" id="IPR011701">
    <property type="entry name" value="MFS"/>
</dbReference>
<evidence type="ECO:0000256" key="2">
    <source>
        <dbReference type="ARBA" id="ARBA00008537"/>
    </source>
</evidence>
<feature type="transmembrane region" description="Helical" evidence="8">
    <location>
        <begin position="111"/>
        <end position="132"/>
    </location>
</feature>
<evidence type="ECO:0000256" key="8">
    <source>
        <dbReference type="SAM" id="Phobius"/>
    </source>
</evidence>
<dbReference type="InterPro" id="IPR020846">
    <property type="entry name" value="MFS_dom"/>
</dbReference>
<feature type="transmembrane region" description="Helical" evidence="8">
    <location>
        <begin position="206"/>
        <end position="225"/>
    </location>
</feature>
<feature type="transmembrane region" description="Helical" evidence="8">
    <location>
        <begin position="312"/>
        <end position="333"/>
    </location>
</feature>
<feature type="transmembrane region" description="Helical" evidence="8">
    <location>
        <begin position="12"/>
        <end position="38"/>
    </location>
</feature>
<comment type="similarity">
    <text evidence="2">Belongs to the major facilitator superfamily. EmrB family.</text>
</comment>
<feature type="domain" description="Major facilitator superfamily (MFS) profile" evidence="9">
    <location>
        <begin position="20"/>
        <end position="503"/>
    </location>
</feature>
<dbReference type="PANTHER" id="PTHR42718">
    <property type="entry name" value="MAJOR FACILITATOR SUPERFAMILY MULTIDRUG TRANSPORTER MFSC"/>
    <property type="match status" value="1"/>
</dbReference>
<feature type="transmembrane region" description="Helical" evidence="8">
    <location>
        <begin position="174"/>
        <end position="194"/>
    </location>
</feature>
<proteinExistence type="inferred from homology"/>
<organism evidence="10 11">
    <name type="scientific">Caulobacter ginsengisoli</name>
    <dbReference type="NCBI Taxonomy" id="400775"/>
    <lineage>
        <taxon>Bacteria</taxon>
        <taxon>Pseudomonadati</taxon>
        <taxon>Pseudomonadota</taxon>
        <taxon>Alphaproteobacteria</taxon>
        <taxon>Caulobacterales</taxon>
        <taxon>Caulobacteraceae</taxon>
        <taxon>Caulobacter</taxon>
    </lineage>
</organism>
<dbReference type="Proteomes" id="UP001228905">
    <property type="component" value="Unassembled WGS sequence"/>
</dbReference>
<feature type="transmembrane region" description="Helical" evidence="8">
    <location>
        <begin position="237"/>
        <end position="256"/>
    </location>
</feature>
<protein>
    <submittedName>
        <fullName evidence="10">DHA2 family multidrug resistance protein</fullName>
    </submittedName>
</protein>
<evidence type="ECO:0000256" key="7">
    <source>
        <dbReference type="ARBA" id="ARBA00023136"/>
    </source>
</evidence>
<dbReference type="CDD" id="cd17503">
    <property type="entry name" value="MFS_LmrB_MDR_like"/>
    <property type="match status" value="1"/>
</dbReference>
<keyword evidence="6 8" id="KW-1133">Transmembrane helix</keyword>
<feature type="transmembrane region" description="Helical" evidence="8">
    <location>
        <begin position="340"/>
        <end position="359"/>
    </location>
</feature>
<feature type="transmembrane region" description="Helical" evidence="8">
    <location>
        <begin position="58"/>
        <end position="79"/>
    </location>
</feature>
<dbReference type="SUPFAM" id="SSF103473">
    <property type="entry name" value="MFS general substrate transporter"/>
    <property type="match status" value="1"/>
</dbReference>
<keyword evidence="11" id="KW-1185">Reference proteome</keyword>
<dbReference type="Gene3D" id="1.20.1250.20">
    <property type="entry name" value="MFS general substrate transporter like domains"/>
    <property type="match status" value="1"/>
</dbReference>
<evidence type="ECO:0000256" key="1">
    <source>
        <dbReference type="ARBA" id="ARBA00004651"/>
    </source>
</evidence>
<dbReference type="Gene3D" id="1.20.1720.10">
    <property type="entry name" value="Multidrug resistance protein D"/>
    <property type="match status" value="1"/>
</dbReference>
<evidence type="ECO:0000259" key="9">
    <source>
        <dbReference type="PROSITE" id="PS50850"/>
    </source>
</evidence>
<gene>
    <name evidence="10" type="ORF">QO010_004576</name>
</gene>
<dbReference type="InterPro" id="IPR004638">
    <property type="entry name" value="EmrB-like"/>
</dbReference>
<dbReference type="InterPro" id="IPR036259">
    <property type="entry name" value="MFS_trans_sf"/>
</dbReference>
<evidence type="ECO:0000256" key="6">
    <source>
        <dbReference type="ARBA" id="ARBA00022989"/>
    </source>
</evidence>
<keyword evidence="7 8" id="KW-0472">Membrane</keyword>
<dbReference type="PANTHER" id="PTHR42718:SF9">
    <property type="entry name" value="MAJOR FACILITATOR SUPERFAMILY MULTIDRUG TRANSPORTER MFSC"/>
    <property type="match status" value="1"/>
</dbReference>